<protein>
    <submittedName>
        <fullName evidence="4">Sulfotransferase</fullName>
    </submittedName>
</protein>
<dbReference type="PANTHER" id="PTHR10605:SF56">
    <property type="entry name" value="BIFUNCTIONAL HEPARAN SULFATE N-DEACETYLASE_N-SULFOTRANSFERASE"/>
    <property type="match status" value="1"/>
</dbReference>
<evidence type="ECO:0000313" key="5">
    <source>
        <dbReference type="Proteomes" id="UP001138894"/>
    </source>
</evidence>
<dbReference type="InterPro" id="IPR000863">
    <property type="entry name" value="Sulfotransferase_dom"/>
</dbReference>
<dbReference type="AlphaFoldDB" id="A0A9X1FB95"/>
<dbReference type="PANTHER" id="PTHR10605">
    <property type="entry name" value="HEPARAN SULFATE SULFOTRANSFERASE"/>
    <property type="match status" value="1"/>
</dbReference>
<organism evidence="4 5">
    <name type="scientific">Winogradskyella luteola</name>
    <dbReference type="NCBI Taxonomy" id="2828330"/>
    <lineage>
        <taxon>Bacteria</taxon>
        <taxon>Pseudomonadati</taxon>
        <taxon>Bacteroidota</taxon>
        <taxon>Flavobacteriia</taxon>
        <taxon>Flavobacteriales</taxon>
        <taxon>Flavobacteriaceae</taxon>
        <taxon>Winogradskyella</taxon>
    </lineage>
</organism>
<dbReference type="InterPro" id="IPR037359">
    <property type="entry name" value="NST/OST"/>
</dbReference>
<accession>A0A9X1FB95</accession>
<evidence type="ECO:0000259" key="3">
    <source>
        <dbReference type="Pfam" id="PF00685"/>
    </source>
</evidence>
<evidence type="ECO:0000256" key="2">
    <source>
        <dbReference type="ARBA" id="ARBA00023180"/>
    </source>
</evidence>
<gene>
    <name evidence="4" type="ORF">KCG49_09735</name>
</gene>
<dbReference type="RefSeq" id="WP_218546194.1">
    <property type="nucleotide sequence ID" value="NZ_JAGSPD010000007.1"/>
</dbReference>
<dbReference type="Proteomes" id="UP001138894">
    <property type="component" value="Unassembled WGS sequence"/>
</dbReference>
<dbReference type="GO" id="GO:0008146">
    <property type="term" value="F:sulfotransferase activity"/>
    <property type="evidence" value="ECO:0007669"/>
    <property type="project" value="InterPro"/>
</dbReference>
<evidence type="ECO:0000313" key="4">
    <source>
        <dbReference type="EMBL" id="MBV7269465.1"/>
    </source>
</evidence>
<sequence length="267" mass="31274">MKVNFLLIGAAKSATTSLSAGLAQHPDICFSTPKEPDFFNRADWRLQLDDYHSLFKKSAKLYGEGSTNYSKYPRYNKNIVSDIYEYNSDMKIIYIMRHPIDRLLSYYIHSYNRGYETINDVNIALKTGQHYIDTGKYAMQIEPYIKTFGKSNVLLLFFEDFINDPKKTTNQVFDFLHLPLFVLNSKSLNINKSFNRRTLHHKYDDPKSFGAKLNKLIQILRNYSNSDFIDQKPLISEATKAYVIEHCKEDILKIEKIAQRDLSHWMH</sequence>
<reference evidence="4" key="1">
    <citation type="submission" date="2021-04" db="EMBL/GenBank/DDBJ databases">
        <authorList>
            <person name="Pira H."/>
            <person name="Risdian C."/>
            <person name="Wink J."/>
        </authorList>
    </citation>
    <scope>NUCLEOTIDE SEQUENCE</scope>
    <source>
        <strain evidence="4">WHY3</strain>
    </source>
</reference>
<evidence type="ECO:0000256" key="1">
    <source>
        <dbReference type="ARBA" id="ARBA00022679"/>
    </source>
</evidence>
<comment type="caution">
    <text evidence="4">The sequence shown here is derived from an EMBL/GenBank/DDBJ whole genome shotgun (WGS) entry which is preliminary data.</text>
</comment>
<keyword evidence="1" id="KW-0808">Transferase</keyword>
<keyword evidence="2" id="KW-0325">Glycoprotein</keyword>
<feature type="domain" description="Sulfotransferase" evidence="3">
    <location>
        <begin position="5"/>
        <end position="214"/>
    </location>
</feature>
<dbReference type="EMBL" id="JAGSPD010000007">
    <property type="protein sequence ID" value="MBV7269465.1"/>
    <property type="molecule type" value="Genomic_DNA"/>
</dbReference>
<dbReference type="Pfam" id="PF00685">
    <property type="entry name" value="Sulfotransfer_1"/>
    <property type="match status" value="1"/>
</dbReference>
<name>A0A9X1FB95_9FLAO</name>
<keyword evidence="5" id="KW-1185">Reference proteome</keyword>
<proteinExistence type="predicted"/>